<keyword evidence="5" id="KW-0548">Nucleotidyltransferase</keyword>
<dbReference type="InterPro" id="IPR029044">
    <property type="entry name" value="Nucleotide-diphossugar_trans"/>
</dbReference>
<gene>
    <name evidence="5" type="primary">glgD</name>
    <name evidence="5" type="ORF">ESZ54_08310</name>
</gene>
<dbReference type="GO" id="GO:0008878">
    <property type="term" value="F:glucose-1-phosphate adenylyltransferase activity"/>
    <property type="evidence" value="ECO:0007669"/>
    <property type="project" value="UniProtKB-EC"/>
</dbReference>
<dbReference type="PANTHER" id="PTHR43523">
    <property type="entry name" value="GLUCOSE-1-PHOSPHATE ADENYLYLTRANSFERASE-RELATED"/>
    <property type="match status" value="1"/>
</dbReference>
<dbReference type="Pfam" id="PF24894">
    <property type="entry name" value="Hexapep_GlmU"/>
    <property type="match status" value="1"/>
</dbReference>
<dbReference type="SUPFAM" id="SSF51161">
    <property type="entry name" value="Trimeric LpxA-like enzymes"/>
    <property type="match status" value="1"/>
</dbReference>
<name>A0A4V3TUZ6_9ENTE</name>
<dbReference type="OrthoDB" id="9801810at2"/>
<dbReference type="Pfam" id="PF00483">
    <property type="entry name" value="NTP_transferase"/>
    <property type="match status" value="1"/>
</dbReference>
<dbReference type="EMBL" id="SDGV01000017">
    <property type="protein sequence ID" value="THB60959.1"/>
    <property type="molecule type" value="Genomic_DNA"/>
</dbReference>
<feature type="domain" description="Nucleotidyl transferase" evidence="3">
    <location>
        <begin position="19"/>
        <end position="258"/>
    </location>
</feature>
<evidence type="ECO:0000313" key="5">
    <source>
        <dbReference type="EMBL" id="THB60959.1"/>
    </source>
</evidence>
<proteinExistence type="inferred from homology"/>
<keyword evidence="2" id="KW-0320">Glycogen biosynthesis</keyword>
<dbReference type="RefSeq" id="WP_136137204.1">
    <property type="nucleotide sequence ID" value="NZ_SDGV01000017.1"/>
</dbReference>
<dbReference type="InterPro" id="IPR011832">
    <property type="entry name" value="GlgDAde_trans"/>
</dbReference>
<organism evidence="5 6">
    <name type="scientific">Vagococcus silagei</name>
    <dbReference type="NCBI Taxonomy" id="2508885"/>
    <lineage>
        <taxon>Bacteria</taxon>
        <taxon>Bacillati</taxon>
        <taxon>Bacillota</taxon>
        <taxon>Bacilli</taxon>
        <taxon>Lactobacillales</taxon>
        <taxon>Enterococcaceae</taxon>
        <taxon>Vagococcus</taxon>
    </lineage>
</organism>
<dbReference type="EC" id="2.7.7.27" evidence="5"/>
<keyword evidence="6" id="KW-1185">Reference proteome</keyword>
<accession>A0A4V3TUZ6</accession>
<dbReference type="InterPro" id="IPR011004">
    <property type="entry name" value="Trimer_LpxA-like_sf"/>
</dbReference>
<evidence type="ECO:0000259" key="4">
    <source>
        <dbReference type="Pfam" id="PF24894"/>
    </source>
</evidence>
<comment type="caution">
    <text evidence="5">The sequence shown here is derived from an EMBL/GenBank/DDBJ whole genome shotgun (WGS) entry which is preliminary data.</text>
</comment>
<dbReference type="InterPro" id="IPR056818">
    <property type="entry name" value="GlmU/GlgC-like_hexapep"/>
</dbReference>
<evidence type="ECO:0000259" key="3">
    <source>
        <dbReference type="Pfam" id="PF00483"/>
    </source>
</evidence>
<evidence type="ECO:0000256" key="1">
    <source>
        <dbReference type="ARBA" id="ARBA00010443"/>
    </source>
</evidence>
<dbReference type="InterPro" id="IPR005835">
    <property type="entry name" value="NTP_transferase_dom"/>
</dbReference>
<keyword evidence="5" id="KW-0808">Transferase</keyword>
<comment type="similarity">
    <text evidence="1">Belongs to the bacterial/plant glucose-1-phosphate adenylyltransferase family.</text>
</comment>
<sequence>MKTNKMCAIIGDITEYDSLLPLTNKRPVSLLPYDGMYRMVDFTLSNVVDAGINSIYMIFKQGMTQSVFDHIRGGKEWNLNSLPNRFFVHFFQESEYDKDGEEHYYDAIIEYLEKSNSEFTVFIGNKMLYNIDLTEVRDIHKQNPDGVTVVYKKMPKEAIIAEDLVLDISENGEVTSTKEYQETAQDQEIKNLFMNIFIVKTDWLINELKQGRSEKVAVSLQECLSKMIETEPTWTYEYTGFLSNIVDIKSYYDANMAMLESKQFMSLLHSSKRIYMKNINAVPTYYSKNCDVKNSQVSPGGLIYGKVEHSILAAKTVIEEGAEMKDSIGMANVVIKKNAVVNYAILDKNVVIEEGVKVIGTEANPVVVKKNAHISEDIIQVEA</sequence>
<reference evidence="5 6" key="1">
    <citation type="submission" date="2019-01" db="EMBL/GenBank/DDBJ databases">
        <title>Vagococcus silagei sp. nov. isolated from brewer's grain.</title>
        <authorList>
            <person name="Guu J.-R."/>
        </authorList>
    </citation>
    <scope>NUCLEOTIDE SEQUENCE [LARGE SCALE GENOMIC DNA]</scope>
    <source>
        <strain evidence="5 6">2B-2</strain>
    </source>
</reference>
<protein>
    <submittedName>
        <fullName evidence="5">Glucose-1-phosphate adenylyltransferase subunit GlgD</fullName>
        <ecNumber evidence="5">2.7.7.27</ecNumber>
    </submittedName>
</protein>
<dbReference type="CDD" id="cd04651">
    <property type="entry name" value="LbH_G1P_AT_C"/>
    <property type="match status" value="1"/>
</dbReference>
<dbReference type="Gene3D" id="3.90.550.10">
    <property type="entry name" value="Spore Coat Polysaccharide Biosynthesis Protein SpsA, Chain A"/>
    <property type="match status" value="1"/>
</dbReference>
<evidence type="ECO:0000313" key="6">
    <source>
        <dbReference type="Proteomes" id="UP000310506"/>
    </source>
</evidence>
<dbReference type="Gene3D" id="2.160.10.10">
    <property type="entry name" value="Hexapeptide repeat proteins"/>
    <property type="match status" value="1"/>
</dbReference>
<evidence type="ECO:0000256" key="2">
    <source>
        <dbReference type="ARBA" id="ARBA00023056"/>
    </source>
</evidence>
<dbReference type="SUPFAM" id="SSF53448">
    <property type="entry name" value="Nucleotide-diphospho-sugar transferases"/>
    <property type="match status" value="1"/>
</dbReference>
<dbReference type="GO" id="GO:0005978">
    <property type="term" value="P:glycogen biosynthetic process"/>
    <property type="evidence" value="ECO:0007669"/>
    <property type="project" value="UniProtKB-KW"/>
</dbReference>
<dbReference type="NCBIfam" id="TIGR02092">
    <property type="entry name" value="glgD"/>
    <property type="match status" value="1"/>
</dbReference>
<dbReference type="PANTHER" id="PTHR43523:SF6">
    <property type="entry name" value="GLYCOGEN BIOSYNTHESIS PROTEIN GLGD"/>
    <property type="match status" value="1"/>
</dbReference>
<dbReference type="InterPro" id="IPR011831">
    <property type="entry name" value="ADP-Glc_PPase"/>
</dbReference>
<feature type="domain" description="Glucose-1-phosphate adenylyltransferase/Bifunctional protein GlmU-like C-terminal hexapeptide" evidence="4">
    <location>
        <begin position="288"/>
        <end position="363"/>
    </location>
</feature>
<dbReference type="Proteomes" id="UP000310506">
    <property type="component" value="Unassembled WGS sequence"/>
</dbReference>
<dbReference type="AlphaFoldDB" id="A0A4V3TUZ6"/>